<comment type="similarity">
    <text evidence="7">Belongs to the PdxA family.</text>
</comment>
<comment type="subcellular location">
    <subcellularLocation>
        <location evidence="7">Cytoplasm</location>
    </subcellularLocation>
</comment>
<comment type="function">
    <text evidence="7">Catalyzes the NAD(P)-dependent oxidation of 4-(phosphooxy)-L-threonine (HTP) into 2-amino-3-oxo-4-(phosphooxy)butyric acid which spontaneously decarboxylates to form 3-amino-2-oxopropyl phosphate (AHAP).</text>
</comment>
<feature type="binding site" evidence="7">
    <location>
        <position position="141"/>
    </location>
    <ligand>
        <name>substrate</name>
    </ligand>
</feature>
<feature type="binding site" evidence="7">
    <location>
        <position position="301"/>
    </location>
    <ligand>
        <name>substrate</name>
    </ligand>
</feature>
<dbReference type="GO" id="GO:0005737">
    <property type="term" value="C:cytoplasm"/>
    <property type="evidence" value="ECO:0007669"/>
    <property type="project" value="UniProtKB-SubCell"/>
</dbReference>
<comment type="miscellaneous">
    <text evidence="7">The active site is located at the dimer interface.</text>
</comment>
<dbReference type="PANTHER" id="PTHR30004:SF6">
    <property type="entry name" value="D-THREONATE 4-PHOSPHATE DEHYDROGENASE"/>
    <property type="match status" value="1"/>
</dbReference>
<accession>A0A1E3VLJ3</accession>
<feature type="binding site" evidence="7">
    <location>
        <position position="142"/>
    </location>
    <ligand>
        <name>substrate</name>
    </ligand>
</feature>
<evidence type="ECO:0000256" key="5">
    <source>
        <dbReference type="ARBA" id="ARBA00023027"/>
    </source>
</evidence>
<evidence type="ECO:0000313" key="8">
    <source>
        <dbReference type="EMBL" id="ODR94405.1"/>
    </source>
</evidence>
<reference evidence="8 9" key="1">
    <citation type="journal article" date="2016" name="Environ. Microbiol.">
        <title>New Methyloceanibacter diversity from North Sea sediments includes methanotroph containing solely the soluble methane monooxygenase.</title>
        <authorList>
            <person name="Vekeman B."/>
            <person name="Kerckhof F.M."/>
            <person name="Cremers G."/>
            <person name="de Vos P."/>
            <person name="Vandamme P."/>
            <person name="Boon N."/>
            <person name="Op den Camp H.J."/>
            <person name="Heylen K."/>
        </authorList>
    </citation>
    <scope>NUCLEOTIDE SEQUENCE [LARGE SCALE GENOMIC DNA]</scope>
    <source>
        <strain evidence="8 9">R-67176</strain>
    </source>
</reference>
<keyword evidence="7" id="KW-0862">Zinc</keyword>
<dbReference type="GO" id="GO:0051287">
    <property type="term" value="F:NAD binding"/>
    <property type="evidence" value="ECO:0007669"/>
    <property type="project" value="InterPro"/>
</dbReference>
<feature type="binding site" evidence="7">
    <location>
        <position position="220"/>
    </location>
    <ligand>
        <name>a divalent metal cation</name>
        <dbReference type="ChEBI" id="CHEBI:60240"/>
        <note>ligand shared between dimeric partners</note>
    </ligand>
</feature>
<comment type="subunit">
    <text evidence="7">Homodimer.</text>
</comment>
<feature type="binding site" evidence="7">
    <location>
        <position position="283"/>
    </location>
    <ligand>
        <name>substrate</name>
    </ligand>
</feature>
<dbReference type="EC" id="1.1.1.262" evidence="7"/>
<feature type="binding site" evidence="7">
    <location>
        <position position="292"/>
    </location>
    <ligand>
        <name>substrate</name>
    </ligand>
</feature>
<dbReference type="SUPFAM" id="SSF53659">
    <property type="entry name" value="Isocitrate/Isopropylmalate dehydrogenase-like"/>
    <property type="match status" value="1"/>
</dbReference>
<proteinExistence type="inferred from homology"/>
<sequence>MSVPVPKPLALTIGDPAGIGPDVTLLAFEARHREQLPPFVYLATKPYLEARAKQLGLTVRVETVARPMEAVDVFADALPILPIPVPVPVQPGTPEPGSQAAVTASIEAAVEMVQSGEARAVVTNPISKSNLYQAGFTFPGHTEYLAALASADGQAPHPVMMLASDILKVVPVTIHIPLKDVPAALTRDLLMKTIAITDRDMRRRFGLARPRIAVSGLNPHAGEDGSLGREETDIIASTILAAQDAGLDVHGPYPADTLFHEAARERYDVAICMYHDQALVPFKTLAFEDGVNVTLGLPFVRTSPDHGTAFDIAGTGKANPRSLIGALRLADAMTAEGTGSRA</sequence>
<feature type="binding site" evidence="7">
    <location>
        <position position="175"/>
    </location>
    <ligand>
        <name>a divalent metal cation</name>
        <dbReference type="ChEBI" id="CHEBI:60240"/>
        <note>ligand shared between dimeric partners</note>
    </ligand>
</feature>
<keyword evidence="2 7" id="KW-0479">Metal-binding</keyword>
<gene>
    <name evidence="7 8" type="primary">pdxA</name>
    <name evidence="8" type="ORF">AUC70_06965</name>
</gene>
<dbReference type="NCBIfam" id="NF003699">
    <property type="entry name" value="PRK05312.1"/>
    <property type="match status" value="1"/>
</dbReference>
<keyword evidence="4 7" id="KW-0560">Oxidoreductase</keyword>
<evidence type="ECO:0000256" key="6">
    <source>
        <dbReference type="ARBA" id="ARBA00023096"/>
    </source>
</evidence>
<keyword evidence="6 7" id="KW-0664">Pyridoxine biosynthesis</keyword>
<dbReference type="GO" id="GO:0008615">
    <property type="term" value="P:pyridoxine biosynthetic process"/>
    <property type="evidence" value="ECO:0007669"/>
    <property type="project" value="UniProtKB-UniRule"/>
</dbReference>
<comment type="cofactor">
    <cofactor evidence="7">
        <name>Zn(2+)</name>
        <dbReference type="ChEBI" id="CHEBI:29105"/>
    </cofactor>
    <cofactor evidence="7">
        <name>Mg(2+)</name>
        <dbReference type="ChEBI" id="CHEBI:18420"/>
    </cofactor>
    <cofactor evidence="7">
        <name>Co(2+)</name>
        <dbReference type="ChEBI" id="CHEBI:48828"/>
    </cofactor>
    <text evidence="7">Binds 1 divalent metal cation per subunit. Can use ions such as Zn(2+), Mg(2+) or Co(2+).</text>
</comment>
<name>A0A1E3VLJ3_9HYPH</name>
<dbReference type="PANTHER" id="PTHR30004">
    <property type="entry name" value="4-HYDROXYTHREONINE-4-PHOSPHATE DEHYDROGENASE"/>
    <property type="match status" value="1"/>
</dbReference>
<dbReference type="Pfam" id="PF04166">
    <property type="entry name" value="PdxA"/>
    <property type="match status" value="1"/>
</dbReference>
<dbReference type="InterPro" id="IPR005255">
    <property type="entry name" value="PdxA_fam"/>
</dbReference>
<keyword evidence="7" id="KW-0170">Cobalt</keyword>
<dbReference type="HAMAP" id="MF_00536">
    <property type="entry name" value="PdxA"/>
    <property type="match status" value="1"/>
</dbReference>
<keyword evidence="1 7" id="KW-0963">Cytoplasm</keyword>
<dbReference type="GO" id="GO:0008270">
    <property type="term" value="F:zinc ion binding"/>
    <property type="evidence" value="ECO:0007669"/>
    <property type="project" value="UniProtKB-UniRule"/>
</dbReference>
<feature type="binding site" evidence="7">
    <location>
        <position position="275"/>
    </location>
    <ligand>
        <name>a divalent metal cation</name>
        <dbReference type="ChEBI" id="CHEBI:60240"/>
        <note>ligand shared between dimeric partners</note>
    </ligand>
</feature>
<dbReference type="AlphaFoldDB" id="A0A1E3VLJ3"/>
<protein>
    <recommendedName>
        <fullName evidence="7">4-hydroxythreonine-4-phosphate dehydrogenase</fullName>
        <ecNumber evidence="7">1.1.1.262</ecNumber>
    </recommendedName>
    <alternativeName>
        <fullName evidence="7">4-(phosphohydroxy)-L-threonine dehydrogenase</fullName>
    </alternativeName>
</protein>
<dbReference type="UniPathway" id="UPA00244">
    <property type="reaction ID" value="UER00312"/>
</dbReference>
<dbReference type="STRING" id="1774970.AUC70_06965"/>
<dbReference type="EMBL" id="LPWE01000012">
    <property type="protein sequence ID" value="ODR94405.1"/>
    <property type="molecule type" value="Genomic_DNA"/>
</dbReference>
<organism evidence="8 9">
    <name type="scientific">Methyloceanibacter stevinii</name>
    <dbReference type="NCBI Taxonomy" id="1774970"/>
    <lineage>
        <taxon>Bacteria</taxon>
        <taxon>Pseudomonadati</taxon>
        <taxon>Pseudomonadota</taxon>
        <taxon>Alphaproteobacteria</taxon>
        <taxon>Hyphomicrobiales</taxon>
        <taxon>Hyphomicrobiaceae</taxon>
        <taxon>Methyloceanibacter</taxon>
    </lineage>
</organism>
<dbReference type="RefSeq" id="WP_069444766.1">
    <property type="nucleotide sequence ID" value="NZ_LPWE01000012.1"/>
</dbReference>
<dbReference type="GO" id="GO:0000287">
    <property type="term" value="F:magnesium ion binding"/>
    <property type="evidence" value="ECO:0007669"/>
    <property type="project" value="UniProtKB-UniRule"/>
</dbReference>
<evidence type="ECO:0000256" key="1">
    <source>
        <dbReference type="ARBA" id="ARBA00022490"/>
    </source>
</evidence>
<keyword evidence="3 7" id="KW-0521">NADP</keyword>
<comment type="catalytic activity">
    <reaction evidence="7">
        <text>4-(phosphooxy)-L-threonine + NAD(+) = 3-amino-2-oxopropyl phosphate + CO2 + NADH</text>
        <dbReference type="Rhea" id="RHEA:32275"/>
        <dbReference type="ChEBI" id="CHEBI:16526"/>
        <dbReference type="ChEBI" id="CHEBI:57279"/>
        <dbReference type="ChEBI" id="CHEBI:57540"/>
        <dbReference type="ChEBI" id="CHEBI:57945"/>
        <dbReference type="ChEBI" id="CHEBI:58452"/>
        <dbReference type="EC" id="1.1.1.262"/>
    </reaction>
</comment>
<keyword evidence="5 7" id="KW-0520">NAD</keyword>
<comment type="pathway">
    <text evidence="7">Cofactor biosynthesis; pyridoxine 5'-phosphate biosynthesis; pyridoxine 5'-phosphate from D-erythrose 4-phosphate: step 4/5.</text>
</comment>
<comment type="caution">
    <text evidence="8">The sequence shown here is derived from an EMBL/GenBank/DDBJ whole genome shotgun (WGS) entry which is preliminary data.</text>
</comment>
<evidence type="ECO:0000256" key="4">
    <source>
        <dbReference type="ARBA" id="ARBA00023002"/>
    </source>
</evidence>
<dbReference type="NCBIfam" id="TIGR00557">
    <property type="entry name" value="pdxA"/>
    <property type="match status" value="1"/>
</dbReference>
<dbReference type="GO" id="GO:0042823">
    <property type="term" value="P:pyridoxal phosphate biosynthetic process"/>
    <property type="evidence" value="ECO:0007669"/>
    <property type="project" value="UniProtKB-UniRule"/>
</dbReference>
<keyword evidence="7" id="KW-0460">Magnesium</keyword>
<dbReference type="Proteomes" id="UP000094172">
    <property type="component" value="Unassembled WGS sequence"/>
</dbReference>
<evidence type="ECO:0000256" key="3">
    <source>
        <dbReference type="ARBA" id="ARBA00022857"/>
    </source>
</evidence>
<evidence type="ECO:0000313" key="9">
    <source>
        <dbReference type="Proteomes" id="UP000094172"/>
    </source>
</evidence>
<evidence type="ECO:0000256" key="2">
    <source>
        <dbReference type="ARBA" id="ARBA00022723"/>
    </source>
</evidence>
<dbReference type="Gene3D" id="3.40.718.10">
    <property type="entry name" value="Isopropylmalate Dehydrogenase"/>
    <property type="match status" value="1"/>
</dbReference>
<dbReference type="InterPro" id="IPR037510">
    <property type="entry name" value="PdxA"/>
</dbReference>
<dbReference type="GO" id="GO:0050897">
    <property type="term" value="F:cobalt ion binding"/>
    <property type="evidence" value="ECO:0007669"/>
    <property type="project" value="UniProtKB-UniRule"/>
</dbReference>
<keyword evidence="9" id="KW-1185">Reference proteome</keyword>
<evidence type="ECO:0000256" key="7">
    <source>
        <dbReference type="HAMAP-Rule" id="MF_00536"/>
    </source>
</evidence>
<dbReference type="GO" id="GO:0050570">
    <property type="term" value="F:4-hydroxythreonine-4-phosphate dehydrogenase activity"/>
    <property type="evidence" value="ECO:0007669"/>
    <property type="project" value="UniProtKB-UniRule"/>
</dbReference>